<dbReference type="InterPro" id="IPR011059">
    <property type="entry name" value="Metal-dep_hydrolase_composite"/>
</dbReference>
<dbReference type="Gene3D" id="2.30.40.10">
    <property type="entry name" value="Urease, subunit C, domain 1"/>
    <property type="match status" value="1"/>
</dbReference>
<organism evidence="3">
    <name type="scientific">hydrothermal vent metagenome</name>
    <dbReference type="NCBI Taxonomy" id="652676"/>
    <lineage>
        <taxon>unclassified sequences</taxon>
        <taxon>metagenomes</taxon>
        <taxon>ecological metagenomes</taxon>
    </lineage>
</organism>
<dbReference type="EMBL" id="CZRL01000127">
    <property type="protein sequence ID" value="CUS55267.1"/>
    <property type="molecule type" value="Genomic_DNA"/>
</dbReference>
<dbReference type="AlphaFoldDB" id="A0A160TXI7"/>
<dbReference type="InterPro" id="IPR032466">
    <property type="entry name" value="Metal_Hydrolase"/>
</dbReference>
<dbReference type="Gene3D" id="3.20.20.140">
    <property type="entry name" value="Metal-dependent hydrolases"/>
    <property type="match status" value="1"/>
</dbReference>
<gene>
    <name evidence="3" type="ORF">MGWOODY_XGa2475</name>
</gene>
<dbReference type="PANTHER" id="PTHR43794:SF11">
    <property type="entry name" value="AMIDOHYDROLASE-RELATED DOMAIN-CONTAINING PROTEIN"/>
    <property type="match status" value="1"/>
</dbReference>
<dbReference type="SUPFAM" id="SSF51556">
    <property type="entry name" value="Metallo-dependent hydrolases"/>
    <property type="match status" value="1"/>
</dbReference>
<sequence length="468" mass="50811">MTDESRIPSTGAQVDLLVSADVLYTLTEDTPIVVNGEVAINGNTIVYSGPAKDNGFWQPKKTLSGKGKAVMPGFVNCHSHAASALFRSQSDDGAGGQALYSVAFRSEKHISTEQWRDLALLGVVDMIRSGITTINDIWYEPEGLAEAAEAAGLRAQIALKLFDVKLEELYANRYERVATAGEERLRRGVDFVEKYAASKSGLVTGRIGPHATDTCSPELHIEACAEAGRLGVGLHTHVAQSKQEVEYCQSTYNKGPAEFLADLDVLSHRSILAHLTFASDTDLDLITQSKARYAHCPTIYPRRGVYPDLQGIQDRRIVTGIATDWMMNDPFEAMRNAMNAVRLLSGRHDALTSLDAIKLATIGSAKVMGIEDQVGSLATGKRADLIQLDLQRPHLQPFYAEYSSLAYYARASDVVCSVIDGRLVLEGDCILGLDEPNILNRIKKHVPDWLAVLKRHGGVGAVLGCGCG</sequence>
<proteinExistence type="predicted"/>
<keyword evidence="1 3" id="KW-0378">Hydrolase</keyword>
<feature type="domain" description="Amidohydrolase-related" evidence="2">
    <location>
        <begin position="70"/>
        <end position="424"/>
    </location>
</feature>
<evidence type="ECO:0000313" key="3">
    <source>
        <dbReference type="EMBL" id="CUS55267.1"/>
    </source>
</evidence>
<dbReference type="InterPro" id="IPR006680">
    <property type="entry name" value="Amidohydro-rel"/>
</dbReference>
<reference evidence="3" key="1">
    <citation type="submission" date="2015-10" db="EMBL/GenBank/DDBJ databases">
        <authorList>
            <person name="Gilbert D.G."/>
        </authorList>
    </citation>
    <scope>NUCLEOTIDE SEQUENCE</scope>
</reference>
<name>A0A160TXI7_9ZZZZ</name>
<evidence type="ECO:0000256" key="1">
    <source>
        <dbReference type="ARBA" id="ARBA00022801"/>
    </source>
</evidence>
<dbReference type="SUPFAM" id="SSF51338">
    <property type="entry name" value="Composite domain of metallo-dependent hydrolases"/>
    <property type="match status" value="1"/>
</dbReference>
<dbReference type="EC" id="3.5.4.28" evidence="3"/>
<dbReference type="PANTHER" id="PTHR43794">
    <property type="entry name" value="AMINOHYDROLASE SSNA-RELATED"/>
    <property type="match status" value="1"/>
</dbReference>
<evidence type="ECO:0000259" key="2">
    <source>
        <dbReference type="Pfam" id="PF01979"/>
    </source>
</evidence>
<dbReference type="InterPro" id="IPR050287">
    <property type="entry name" value="MTA/SAH_deaminase"/>
</dbReference>
<accession>A0A160TXI7</accession>
<dbReference type="Pfam" id="PF01979">
    <property type="entry name" value="Amidohydro_1"/>
    <property type="match status" value="1"/>
</dbReference>
<dbReference type="GO" id="GO:0050270">
    <property type="term" value="F:S-adenosylhomocysteine deaminase activity"/>
    <property type="evidence" value="ECO:0007669"/>
    <property type="project" value="UniProtKB-EC"/>
</dbReference>
<protein>
    <submittedName>
        <fullName evidence="3">S-adenosylhomocysteine deaminase Methylthioadenosine deaminase</fullName>
        <ecNumber evidence="3">3.5.4.28</ecNumber>
    </submittedName>
</protein>